<dbReference type="Pfam" id="PF14594">
    <property type="entry name" value="Sipho_Gp37"/>
    <property type="match status" value="1"/>
</dbReference>
<evidence type="ECO:0000313" key="2">
    <source>
        <dbReference type="EMBL" id="GAA0774618.1"/>
    </source>
</evidence>
<evidence type="ECO:0000259" key="1">
    <source>
        <dbReference type="Pfam" id="PF14594"/>
    </source>
</evidence>
<dbReference type="RefSeq" id="WP_343826747.1">
    <property type="nucleotide sequence ID" value="NZ_BAAACI010000006.1"/>
</dbReference>
<dbReference type="InterPro" id="IPR029432">
    <property type="entry name" value="Gp28/Gp37-like_dom"/>
</dbReference>
<name>A0ABP3W159_CLOSU</name>
<accession>A0ABP3W159</accession>
<dbReference type="EMBL" id="BAAACI010000006">
    <property type="protein sequence ID" value="GAA0774618.1"/>
    <property type="molecule type" value="Genomic_DNA"/>
</dbReference>
<feature type="domain" description="Gp28/Gp37-like" evidence="1">
    <location>
        <begin position="2"/>
        <end position="350"/>
    </location>
</feature>
<dbReference type="Proteomes" id="UP001501047">
    <property type="component" value="Unassembled WGS sequence"/>
</dbReference>
<organism evidence="2 3">
    <name type="scientific">Clostridium subterminale</name>
    <dbReference type="NCBI Taxonomy" id="1550"/>
    <lineage>
        <taxon>Bacteria</taxon>
        <taxon>Bacillati</taxon>
        <taxon>Bacillota</taxon>
        <taxon>Clostridia</taxon>
        <taxon>Eubacteriales</taxon>
        <taxon>Clostridiaceae</taxon>
        <taxon>Clostridium</taxon>
    </lineage>
</organism>
<sequence length="364" mass="41826">MELYVFNPNIERMHIVDVFTSLIWTRKYHKPGEFELHVPLTTDNINYLTRGNIIYKKGDNEAGYIETRQIALDEKGNETLLVKGKFITNYLNIRINWSRVAFIGLTEVLMRKLVNDNAVNPTDIKRKIPLLSLGTLKNYTESINYQNSYGNLITELENLSNTSELGYRVNFDQANKNLKFEVYKGVNRSVNQSLIAPCVFSREFENILSQTYFESDNGYKNTALVAGEGEGDLRVLCPVNNTNEGLNRKELFVDARDLQKTVDGVTYTEQQYNTMLLQRGLEKLAEYSETKTFDSVINTKGNNVYKKDYDLGDIVTIQDKKWGLRVDTRITEIQEVYEGGKVEINPTFGTNIPTITDKIKRMVK</sequence>
<evidence type="ECO:0000313" key="3">
    <source>
        <dbReference type="Proteomes" id="UP001501047"/>
    </source>
</evidence>
<proteinExistence type="predicted"/>
<comment type="caution">
    <text evidence="2">The sequence shown here is derived from an EMBL/GenBank/DDBJ whole genome shotgun (WGS) entry which is preliminary data.</text>
</comment>
<reference evidence="3" key="1">
    <citation type="journal article" date="2019" name="Int. J. Syst. Evol. Microbiol.">
        <title>The Global Catalogue of Microorganisms (GCM) 10K type strain sequencing project: providing services to taxonomists for standard genome sequencing and annotation.</title>
        <authorList>
            <consortium name="The Broad Institute Genomics Platform"/>
            <consortium name="The Broad Institute Genome Sequencing Center for Infectious Disease"/>
            <person name="Wu L."/>
            <person name="Ma J."/>
        </authorList>
    </citation>
    <scope>NUCLEOTIDE SEQUENCE [LARGE SCALE GENOMIC DNA]</scope>
    <source>
        <strain evidence="3">JCM 1417</strain>
    </source>
</reference>
<keyword evidence="3" id="KW-1185">Reference proteome</keyword>
<gene>
    <name evidence="2" type="ORF">GCM10008908_24770</name>
</gene>
<protein>
    <submittedName>
        <fullName evidence="2">Siphovirus ReqiPepy6 Gp37-like family protein</fullName>
    </submittedName>
</protein>